<dbReference type="RefSeq" id="WP_113619367.1">
    <property type="nucleotide sequence ID" value="NZ_QFFJ01000002.1"/>
</dbReference>
<evidence type="ECO:0000313" key="2">
    <source>
        <dbReference type="Proteomes" id="UP000253410"/>
    </source>
</evidence>
<protein>
    <submittedName>
        <fullName evidence="1">Uncharacterized protein</fullName>
    </submittedName>
</protein>
<dbReference type="EMBL" id="QFFJ01000002">
    <property type="protein sequence ID" value="RBL90611.1"/>
    <property type="molecule type" value="Genomic_DNA"/>
</dbReference>
<dbReference type="Proteomes" id="UP000253410">
    <property type="component" value="Unassembled WGS sequence"/>
</dbReference>
<reference evidence="1 2" key="1">
    <citation type="submission" date="2018-05" db="EMBL/GenBank/DDBJ databases">
        <title>Chitinophaga sp. K3CV102501T nov., isolated from isolated from a monsoon evergreen broad-leaved forest soil.</title>
        <authorList>
            <person name="Lv Y."/>
        </authorList>
    </citation>
    <scope>NUCLEOTIDE SEQUENCE [LARGE SCALE GENOMIC DNA]</scope>
    <source>
        <strain evidence="1 2">GDMCC 1.1325</strain>
    </source>
</reference>
<name>A0A365XX82_9BACT</name>
<comment type="caution">
    <text evidence="1">The sequence shown here is derived from an EMBL/GenBank/DDBJ whole genome shotgun (WGS) entry which is preliminary data.</text>
</comment>
<accession>A0A365XX82</accession>
<organism evidence="1 2">
    <name type="scientific">Chitinophaga flava</name>
    <dbReference type="NCBI Taxonomy" id="2259036"/>
    <lineage>
        <taxon>Bacteria</taxon>
        <taxon>Pseudomonadati</taxon>
        <taxon>Bacteroidota</taxon>
        <taxon>Chitinophagia</taxon>
        <taxon>Chitinophagales</taxon>
        <taxon>Chitinophagaceae</taxon>
        <taxon>Chitinophaga</taxon>
    </lineage>
</organism>
<proteinExistence type="predicted"/>
<evidence type="ECO:0000313" key="1">
    <source>
        <dbReference type="EMBL" id="RBL90611.1"/>
    </source>
</evidence>
<dbReference type="AlphaFoldDB" id="A0A365XX82"/>
<dbReference type="OrthoDB" id="1150828at2"/>
<gene>
    <name evidence="1" type="ORF">DF182_29595</name>
</gene>
<sequence>MDISTIAIKLFPAYEDVFYDELEMHQKHFLPLCSVMFPLAGIAEGQWLHFVSVKELYDGRVGEQSHAYHTRYSQPDTFAFDVIDGKYKFDADWRFFDDLQHIEPEAYQGNYSDHEIAYNMNESMYALKKAYYQQFRKLYQGDFNRPGLMVDDIRRLERLRALSPDDLNRDPIDNYLVERQQHKKSRLFDNIYPDLFPDEGDVTAPVDEAGTPFTFIGNLDGYDFQHHAPENICLFYDQTLQKAVVCLGNS</sequence>
<keyword evidence="2" id="KW-1185">Reference proteome</keyword>